<evidence type="ECO:0000313" key="2">
    <source>
        <dbReference type="EMBL" id="MBB5061465.1"/>
    </source>
</evidence>
<comment type="caution">
    <text evidence="2">The sequence shown here is derived from an EMBL/GenBank/DDBJ whole genome shotgun (WGS) entry which is preliminary data.</text>
</comment>
<dbReference type="AlphaFoldDB" id="A0A7W7ZK86"/>
<name>A0A7W7ZK86_9BACT</name>
<proteinExistence type="predicted"/>
<keyword evidence="1" id="KW-0812">Transmembrane</keyword>
<accession>A0A7W7ZK86</accession>
<feature type="transmembrane region" description="Helical" evidence="1">
    <location>
        <begin position="64"/>
        <end position="88"/>
    </location>
</feature>
<keyword evidence="1" id="KW-1133">Transmembrane helix</keyword>
<dbReference type="Proteomes" id="UP000540989">
    <property type="component" value="Unassembled WGS sequence"/>
</dbReference>
<organism evidence="2 3">
    <name type="scientific">Granulicella aggregans</name>
    <dbReference type="NCBI Taxonomy" id="474949"/>
    <lineage>
        <taxon>Bacteria</taxon>
        <taxon>Pseudomonadati</taxon>
        <taxon>Acidobacteriota</taxon>
        <taxon>Terriglobia</taxon>
        <taxon>Terriglobales</taxon>
        <taxon>Acidobacteriaceae</taxon>
        <taxon>Granulicella</taxon>
    </lineage>
</organism>
<keyword evidence="3" id="KW-1185">Reference proteome</keyword>
<gene>
    <name evidence="2" type="ORF">HDF16_006201</name>
</gene>
<dbReference type="EMBL" id="JACHIP010000045">
    <property type="protein sequence ID" value="MBB5061465.1"/>
    <property type="molecule type" value="Genomic_DNA"/>
</dbReference>
<evidence type="ECO:0000256" key="1">
    <source>
        <dbReference type="SAM" id="Phobius"/>
    </source>
</evidence>
<sequence>MLAPINSKLILFVACAGIFITSRFMQKRAVDKWNQSTGHAPLIPRGRGIWATYVRKNKLDTPELFRVISIWGWVGRSAVIVLWLGIIFDTCILPHLGQ</sequence>
<keyword evidence="1" id="KW-0472">Membrane</keyword>
<protein>
    <submittedName>
        <fullName evidence="2">Uncharacterized protein</fullName>
    </submittedName>
</protein>
<feature type="transmembrane region" description="Helical" evidence="1">
    <location>
        <begin position="6"/>
        <end position="25"/>
    </location>
</feature>
<reference evidence="2 3" key="1">
    <citation type="submission" date="2020-08" db="EMBL/GenBank/DDBJ databases">
        <title>Genomic Encyclopedia of Type Strains, Phase IV (KMG-V): Genome sequencing to study the core and pangenomes of soil and plant-associated prokaryotes.</title>
        <authorList>
            <person name="Whitman W."/>
        </authorList>
    </citation>
    <scope>NUCLEOTIDE SEQUENCE [LARGE SCALE GENOMIC DNA]</scope>
    <source>
        <strain evidence="2 3">M8UP14</strain>
    </source>
</reference>
<evidence type="ECO:0000313" key="3">
    <source>
        <dbReference type="Proteomes" id="UP000540989"/>
    </source>
</evidence>